<comment type="caution">
    <text evidence="1">The sequence shown here is derived from an EMBL/GenBank/DDBJ whole genome shotgun (WGS) entry which is preliminary data.</text>
</comment>
<dbReference type="AlphaFoldDB" id="X1D745"/>
<gene>
    <name evidence="1" type="ORF">S01H4_44147</name>
</gene>
<feature type="non-terminal residue" evidence="1">
    <location>
        <position position="1"/>
    </location>
</feature>
<reference evidence="1" key="1">
    <citation type="journal article" date="2014" name="Front. Microbiol.">
        <title>High frequency of phylogenetically diverse reductive dehalogenase-homologous genes in deep subseafloor sedimentary metagenomes.</title>
        <authorList>
            <person name="Kawai M."/>
            <person name="Futagami T."/>
            <person name="Toyoda A."/>
            <person name="Takaki Y."/>
            <person name="Nishi S."/>
            <person name="Hori S."/>
            <person name="Arai W."/>
            <person name="Tsubouchi T."/>
            <person name="Morono Y."/>
            <person name="Uchiyama I."/>
            <person name="Ito T."/>
            <person name="Fujiyama A."/>
            <person name="Inagaki F."/>
            <person name="Takami H."/>
        </authorList>
    </citation>
    <scope>NUCLEOTIDE SEQUENCE</scope>
    <source>
        <strain evidence="1">Expedition CK06-06</strain>
    </source>
</reference>
<name>X1D745_9ZZZZ</name>
<protein>
    <submittedName>
        <fullName evidence="1">Uncharacterized protein</fullName>
    </submittedName>
</protein>
<sequence>EEKNIIDGQKWIYFYYPVRLLDLSRKFYYLAWQYIIR</sequence>
<organism evidence="1">
    <name type="scientific">marine sediment metagenome</name>
    <dbReference type="NCBI Taxonomy" id="412755"/>
    <lineage>
        <taxon>unclassified sequences</taxon>
        <taxon>metagenomes</taxon>
        <taxon>ecological metagenomes</taxon>
    </lineage>
</organism>
<accession>X1D745</accession>
<evidence type="ECO:0000313" key="1">
    <source>
        <dbReference type="EMBL" id="GAH04105.1"/>
    </source>
</evidence>
<proteinExistence type="predicted"/>
<dbReference type="EMBL" id="BART01024442">
    <property type="protein sequence ID" value="GAH04105.1"/>
    <property type="molecule type" value="Genomic_DNA"/>
</dbReference>